<sequence>MPSVLVLATEWESSHGGISSFNRTLCRYIAGAGWIVYCFLPRKASDRENKSASEADVNLLHPGDSFVDSPLDDKSLLSLPPTISSDVKIDWIFGHGHVTGPAALIQKFSNFKNSRLAHFVHVAPGATEWFKSTSEGTRAAAKAEIRERLEVTLASRADLVVAVGPLLKREISNLLHEKEDRIYQLDPGLNITSTAIRRPPPGEQCLLIGRAEDAILKGLDIAARAFAEAVKERTPRPVLVVRGALPHASDQLRNELIKWAGIPGLDIRVREYSPDDKRVNDDLQRAVLALMPSRAEGFGLVALEALGAGVPFLASKTSGFAELVRNRFGDKFDRFLVPVVDDEISDKLTWASAIKWILDNPILALDSVSFFKKEYSRSIKWEDSIQGLLERMNFDHKTIDTPSKLDQISSDLTQPKYQSPTQSIKHSSLKDFLAQQEARRNQAVHQSQCLLVWEADVGIGSWKNKPIVSGEKLVIPSSGRFHNLEDPFDGVFCLSKATGETIWRSPTEGDANAVSISDSKVIVGTDRGRIHCFDLETGIEEWTNTFRSAIITKPLFFSDRVLVCTMDGELAIIAISSGHHIKSEIIHAPVASNPLKIDGKILIFTTFGLCYEFSEIALFSDSKSRHKELHRFYFEDEYSELGLSECEFWGDPVILGDTIIAPYVRQTTYSGLPVIGIDKNNILEKWNSPKLPSEMERQYGNIRATPCIANQCAYLPISYGNEVACINESGDVKWIAESGTPFFPQYGSPDYTKGLILVPRFDGYVHAIDAETGVYLWKILPGEEQSETLSIKEQYVHHSAKWENQDAAPLNSHLTTDEDMFYIHSSNGKIYAYRINL</sequence>
<dbReference type="RefSeq" id="WP_264500149.1">
    <property type="nucleotide sequence ID" value="NZ_JAPDDS010000002.1"/>
</dbReference>
<dbReference type="CDD" id="cd03801">
    <property type="entry name" value="GT4_PimA-like"/>
    <property type="match status" value="1"/>
</dbReference>
<evidence type="ECO:0000259" key="1">
    <source>
        <dbReference type="Pfam" id="PF13360"/>
    </source>
</evidence>
<dbReference type="InterPro" id="IPR015943">
    <property type="entry name" value="WD40/YVTN_repeat-like_dom_sf"/>
</dbReference>
<dbReference type="Gene3D" id="2.130.10.10">
    <property type="entry name" value="YVTN repeat-like/Quinoprotein amine dehydrogenase"/>
    <property type="match status" value="2"/>
</dbReference>
<name>A0ABT3FKU6_9BACT</name>
<feature type="domain" description="Pyrrolo-quinoline quinone repeat" evidence="1">
    <location>
        <begin position="491"/>
        <end position="578"/>
    </location>
</feature>
<dbReference type="SUPFAM" id="SSF50998">
    <property type="entry name" value="Quinoprotein alcohol dehydrogenase-like"/>
    <property type="match status" value="1"/>
</dbReference>
<dbReference type="SUPFAM" id="SSF53756">
    <property type="entry name" value="UDP-Glycosyltransferase/glycogen phosphorylase"/>
    <property type="match status" value="1"/>
</dbReference>
<dbReference type="Proteomes" id="UP001207930">
    <property type="component" value="Unassembled WGS sequence"/>
</dbReference>
<dbReference type="PANTHER" id="PTHR34512">
    <property type="entry name" value="CELL SURFACE PROTEIN"/>
    <property type="match status" value="1"/>
</dbReference>
<dbReference type="EMBL" id="JAPDDS010000002">
    <property type="protein sequence ID" value="MCW1884190.1"/>
    <property type="molecule type" value="Genomic_DNA"/>
</dbReference>
<protein>
    <submittedName>
        <fullName evidence="2">PQQ-binding-like beta-propeller repeat protein</fullName>
    </submittedName>
</protein>
<accession>A0ABT3FKU6</accession>
<dbReference type="Pfam" id="PF13360">
    <property type="entry name" value="PQQ_2"/>
    <property type="match status" value="1"/>
</dbReference>
<evidence type="ECO:0000313" key="2">
    <source>
        <dbReference type="EMBL" id="MCW1884190.1"/>
    </source>
</evidence>
<dbReference type="InterPro" id="IPR002372">
    <property type="entry name" value="PQQ_rpt_dom"/>
</dbReference>
<gene>
    <name evidence="2" type="ORF">OKA04_05570</name>
</gene>
<dbReference type="SMART" id="SM00564">
    <property type="entry name" value="PQQ"/>
    <property type="match status" value="3"/>
</dbReference>
<dbReference type="Gene3D" id="3.40.50.2000">
    <property type="entry name" value="Glycogen Phosphorylase B"/>
    <property type="match status" value="2"/>
</dbReference>
<dbReference type="InterPro" id="IPR011047">
    <property type="entry name" value="Quinoprotein_ADH-like_sf"/>
</dbReference>
<proteinExistence type="predicted"/>
<dbReference type="PANTHER" id="PTHR34512:SF30">
    <property type="entry name" value="OUTER MEMBRANE PROTEIN ASSEMBLY FACTOR BAMB"/>
    <property type="match status" value="1"/>
</dbReference>
<organism evidence="2 3">
    <name type="scientific">Luteolibacter flavescens</name>
    <dbReference type="NCBI Taxonomy" id="1859460"/>
    <lineage>
        <taxon>Bacteria</taxon>
        <taxon>Pseudomonadati</taxon>
        <taxon>Verrucomicrobiota</taxon>
        <taxon>Verrucomicrobiia</taxon>
        <taxon>Verrucomicrobiales</taxon>
        <taxon>Verrucomicrobiaceae</taxon>
        <taxon>Luteolibacter</taxon>
    </lineage>
</organism>
<reference evidence="2 3" key="1">
    <citation type="submission" date="2022-10" db="EMBL/GenBank/DDBJ databases">
        <title>Luteolibacter flavescens strain MCCC 1K03193, whole genome shotgun sequencing project.</title>
        <authorList>
            <person name="Zhao G."/>
            <person name="Shen L."/>
        </authorList>
    </citation>
    <scope>NUCLEOTIDE SEQUENCE [LARGE SCALE GENOMIC DNA]</scope>
    <source>
        <strain evidence="2 3">MCCC 1K03193</strain>
    </source>
</reference>
<keyword evidence="3" id="KW-1185">Reference proteome</keyword>
<comment type="caution">
    <text evidence="2">The sequence shown here is derived from an EMBL/GenBank/DDBJ whole genome shotgun (WGS) entry which is preliminary data.</text>
</comment>
<evidence type="ECO:0000313" key="3">
    <source>
        <dbReference type="Proteomes" id="UP001207930"/>
    </source>
</evidence>
<dbReference type="InterPro" id="IPR018391">
    <property type="entry name" value="PQQ_b-propeller_rpt"/>
</dbReference>
<dbReference type="Pfam" id="PF20706">
    <property type="entry name" value="GT4-conflict"/>
    <property type="match status" value="1"/>
</dbReference>